<reference evidence="1 2" key="1">
    <citation type="submission" date="2020-08" db="EMBL/GenBank/DDBJ databases">
        <authorList>
            <person name="Newling K."/>
            <person name="Davey J."/>
            <person name="Forrester S."/>
        </authorList>
    </citation>
    <scope>NUCLEOTIDE SEQUENCE [LARGE SCALE GENOMIC DNA]</scope>
    <source>
        <strain evidence="2">Crithidia deanei Carvalho (ATCC PRA-265)</strain>
    </source>
</reference>
<gene>
    <name evidence="1" type="ORF">ADEAN_000324000</name>
</gene>
<dbReference type="AlphaFoldDB" id="A0A7G2CCH3"/>
<evidence type="ECO:0000313" key="2">
    <source>
        <dbReference type="Proteomes" id="UP000515908"/>
    </source>
</evidence>
<keyword evidence="2" id="KW-1185">Reference proteome</keyword>
<sequence length="498" mass="56353">MLATITNLSPSVFSTTLAALQSRAVVLVTFEKKTAAQSSGALLSQAVLSPIEVYVELSWLERVVNFAVETIQLTEGTTTQEVDIETPEGKELDPFYTEPITLTAREVQEMADPKARLLSLAHLLEKDYMVDWAVTLKGVTLSVVEVHEAQSSKLVVRDVHVKNDIQRKLKRSERLLNQNNNNAAERFGSVEDDWVNYVLIDMEVSAFCQYVPLVAADGKAVWQPLLEPTPLEIVAKKNLFARRQPQYAALSVEVSIPQTLKLNLSRSRLSVFCFSFSLITDFMQSVSRRMMVHKGQTGTTAGPNSSTKLFEVELLEMDARYTQDHYNEVSKSEVYYASFSPTSIQCTTAKKRFVEVKNGLLTVFHACRPTYPHTIYELVKGHYHIVDGEHNTIDIFMENGGLDHFTARKDYLASRRLFEETLQFPMFDGNFVLFKRFVENWINEHKNQMSDVPVEEVEKALLCMENASHTVPASHITVRCKDSAELGQLKSGLERERL</sequence>
<organism evidence="1 2">
    <name type="scientific">Angomonas deanei</name>
    <dbReference type="NCBI Taxonomy" id="59799"/>
    <lineage>
        <taxon>Eukaryota</taxon>
        <taxon>Discoba</taxon>
        <taxon>Euglenozoa</taxon>
        <taxon>Kinetoplastea</taxon>
        <taxon>Metakinetoplastina</taxon>
        <taxon>Trypanosomatida</taxon>
        <taxon>Trypanosomatidae</taxon>
        <taxon>Strigomonadinae</taxon>
        <taxon>Angomonas</taxon>
    </lineage>
</organism>
<dbReference type="EMBL" id="LR877149">
    <property type="protein sequence ID" value="CAD2215782.1"/>
    <property type="molecule type" value="Genomic_DNA"/>
</dbReference>
<accession>A0A7G2CCH3</accession>
<dbReference type="VEuPathDB" id="TriTrypDB:ADEAN_000324000"/>
<name>A0A7G2CCH3_9TRYP</name>
<protein>
    <submittedName>
        <fullName evidence="1">Uncharacterized protein</fullName>
    </submittedName>
</protein>
<proteinExistence type="predicted"/>
<evidence type="ECO:0000313" key="1">
    <source>
        <dbReference type="EMBL" id="CAD2215782.1"/>
    </source>
</evidence>
<dbReference type="Proteomes" id="UP000515908">
    <property type="component" value="Chromosome 05"/>
</dbReference>